<feature type="compositionally biased region" description="Low complexity" evidence="5">
    <location>
        <begin position="95"/>
        <end position="118"/>
    </location>
</feature>
<feature type="domain" description="Gram-positive cocci surface proteins LPxTG" evidence="8">
    <location>
        <begin position="460"/>
        <end position="497"/>
    </location>
</feature>
<evidence type="ECO:0000256" key="6">
    <source>
        <dbReference type="SAM" id="Phobius"/>
    </source>
</evidence>
<dbReference type="NCBIfam" id="TIGR01167">
    <property type="entry name" value="LPXTG_anchor"/>
    <property type="match status" value="1"/>
</dbReference>
<feature type="region of interest" description="Disordered" evidence="5">
    <location>
        <begin position="246"/>
        <end position="277"/>
    </location>
</feature>
<dbReference type="AlphaFoldDB" id="G5JUE2"/>
<evidence type="ECO:0000256" key="5">
    <source>
        <dbReference type="SAM" id="MobiDB-lite"/>
    </source>
</evidence>
<dbReference type="EMBL" id="AEUW02000001">
    <property type="protein sequence ID" value="EHJ51590.1"/>
    <property type="molecule type" value="Genomic_DNA"/>
</dbReference>
<evidence type="ECO:0000256" key="4">
    <source>
        <dbReference type="ARBA" id="ARBA00023088"/>
    </source>
</evidence>
<comment type="caution">
    <text evidence="9">The sequence shown here is derived from an EMBL/GenBank/DDBJ whole genome shotgun (WGS) entry which is preliminary data.</text>
</comment>
<feature type="signal peptide" evidence="7">
    <location>
        <begin position="1"/>
        <end position="36"/>
    </location>
</feature>
<feature type="transmembrane region" description="Helical" evidence="6">
    <location>
        <begin position="470"/>
        <end position="490"/>
    </location>
</feature>
<reference evidence="9 10" key="1">
    <citation type="journal article" date="2014" name="Int. J. Syst. Evol. Microbiol.">
        <title>Phylogenomics and the dynamic genome evolution of the genus Streptococcus.</title>
        <authorList>
            <consortium name="The Broad Institute Genome Sequencing Platform"/>
            <person name="Richards V.P."/>
            <person name="Palmer S.R."/>
            <person name="Pavinski Bitar P.D."/>
            <person name="Qin X."/>
            <person name="Weinstock G.M."/>
            <person name="Highlander S.K."/>
            <person name="Town C.D."/>
            <person name="Burne R.A."/>
            <person name="Stanhope M.J."/>
        </authorList>
    </citation>
    <scope>NUCLEOTIDE SEQUENCE [LARGE SCALE GENOMIC DNA]</scope>
    <source>
        <strain evidence="9 10">NCTC 11558</strain>
    </source>
</reference>
<organism evidence="9 10">
    <name type="scientific">Streptococcus macacae NCTC 11558</name>
    <dbReference type="NCBI Taxonomy" id="764298"/>
    <lineage>
        <taxon>Bacteria</taxon>
        <taxon>Bacillati</taxon>
        <taxon>Bacillota</taxon>
        <taxon>Bacilli</taxon>
        <taxon>Lactobacillales</taxon>
        <taxon>Streptococcaceae</taxon>
        <taxon>Streptococcus</taxon>
    </lineage>
</organism>
<sequence>MEKKIFSKRKTKVAGLCGAVLTSAAIAMGTSAPIQADETAEAAPQVNVEAAEQTQTSEQETSAQTQAATETSSVAETEASTSTAAEQNNPQSSLQTVTQADQTASQAQAADQQTVADTNNTSNKPSTAATDSNTNASSSQQTRASQASNSSQTAANHSTKEAYGSTNFDSTLNAYDKSANVADIVYNGKKDEFIVVNNPNAKYEPNAQEIAKYLNEYLTELRRINNINIPVPPVSQLMQNYAQARADEEAKEQNGLDHGTKLDFPNGPRWRSENGHMDSFDTIRRTNAQGQTLSSDKATAYYLALNWFADYFNILANDNDGKQTFGHAISILGTGGNAMGLGFAAGQGNERDSWYAQLEFSGTNDGVDTSGFSAARNANGEWVLYYNGRPVRFLPNTTFWYIQAAANPNHNNRPNQPQDPGANGQPQKPAAGQKPVTAKAKLIENSNNALSSNSDQTQLLPNTGDKQSTASTLAVLGGTLALAGLGIYLLSKRQFKK</sequence>
<feature type="region of interest" description="Disordered" evidence="5">
    <location>
        <begin position="37"/>
        <end position="168"/>
    </location>
</feature>
<dbReference type="Proteomes" id="UP000003573">
    <property type="component" value="Unassembled WGS sequence"/>
</dbReference>
<feature type="chain" id="PRO_5003479470" evidence="7">
    <location>
        <begin position="37"/>
        <end position="497"/>
    </location>
</feature>
<feature type="compositionally biased region" description="Low complexity" evidence="5">
    <location>
        <begin position="49"/>
        <end position="87"/>
    </location>
</feature>
<evidence type="ECO:0000259" key="8">
    <source>
        <dbReference type="PROSITE" id="PS50847"/>
    </source>
</evidence>
<gene>
    <name evidence="9" type="ORF">STRMA_0683</name>
</gene>
<keyword evidence="6" id="KW-0812">Transmembrane</keyword>
<keyword evidence="3 7" id="KW-0732">Signal</keyword>
<keyword evidence="1" id="KW-0134">Cell wall</keyword>
<evidence type="ECO:0000256" key="2">
    <source>
        <dbReference type="ARBA" id="ARBA00022525"/>
    </source>
</evidence>
<dbReference type="RefSeq" id="WP_003078574.1">
    <property type="nucleotide sequence ID" value="NZ_AEUW02000001.1"/>
</dbReference>
<dbReference type="InterPro" id="IPR019931">
    <property type="entry name" value="LPXTG_anchor"/>
</dbReference>
<protein>
    <submittedName>
        <fullName evidence="9">Cross-wall-targeting lipoprotein signal</fullName>
    </submittedName>
</protein>
<keyword evidence="9" id="KW-0449">Lipoprotein</keyword>
<evidence type="ECO:0000313" key="9">
    <source>
        <dbReference type="EMBL" id="EHJ51590.1"/>
    </source>
</evidence>
<dbReference type="PROSITE" id="PS50847">
    <property type="entry name" value="GRAM_POS_ANCHORING"/>
    <property type="match status" value="1"/>
</dbReference>
<dbReference type="STRING" id="764298.STRMA_0683"/>
<keyword evidence="6" id="KW-0472">Membrane</keyword>
<feature type="region of interest" description="Disordered" evidence="5">
    <location>
        <begin position="407"/>
        <end position="436"/>
    </location>
</feature>
<keyword evidence="6" id="KW-1133">Transmembrane helix</keyword>
<evidence type="ECO:0000256" key="3">
    <source>
        <dbReference type="ARBA" id="ARBA00022729"/>
    </source>
</evidence>
<feature type="compositionally biased region" description="Basic and acidic residues" evidence="5">
    <location>
        <begin position="246"/>
        <end position="261"/>
    </location>
</feature>
<feature type="region of interest" description="Disordered" evidence="5">
    <location>
        <begin position="447"/>
        <end position="466"/>
    </location>
</feature>
<evidence type="ECO:0000256" key="7">
    <source>
        <dbReference type="SAM" id="SignalP"/>
    </source>
</evidence>
<dbReference type="InterPro" id="IPR021197">
    <property type="entry name" value="Cross-wall-target_lipo_motif"/>
</dbReference>
<keyword evidence="10" id="KW-1185">Reference proteome</keyword>
<keyword evidence="2" id="KW-0964">Secreted</keyword>
<accession>G5JUE2</accession>
<keyword evidence="4" id="KW-0572">Peptidoglycan-anchor</keyword>
<feature type="compositionally biased region" description="Low complexity" evidence="5">
    <location>
        <begin position="126"/>
        <end position="157"/>
    </location>
</feature>
<dbReference type="OrthoDB" id="2210983at2"/>
<evidence type="ECO:0000256" key="1">
    <source>
        <dbReference type="ARBA" id="ARBA00022512"/>
    </source>
</evidence>
<name>G5JUE2_9STRE</name>
<proteinExistence type="predicted"/>
<dbReference type="NCBIfam" id="TIGR03726">
    <property type="entry name" value="strep_RK_lipo"/>
    <property type="match status" value="1"/>
</dbReference>
<evidence type="ECO:0000313" key="10">
    <source>
        <dbReference type="Proteomes" id="UP000003573"/>
    </source>
</evidence>
<feature type="compositionally biased region" description="Low complexity" evidence="5">
    <location>
        <begin position="407"/>
        <end position="418"/>
    </location>
</feature>